<dbReference type="InterPro" id="IPR012337">
    <property type="entry name" value="RNaseH-like_sf"/>
</dbReference>
<dbReference type="GO" id="GO:0006508">
    <property type="term" value="P:proteolysis"/>
    <property type="evidence" value="ECO:0007669"/>
    <property type="project" value="UniProtKB-KW"/>
</dbReference>
<evidence type="ECO:0000256" key="1">
    <source>
        <dbReference type="ARBA" id="ARBA00002449"/>
    </source>
</evidence>
<keyword evidence="6" id="KW-0548">Nucleotidyltransferase</keyword>
<dbReference type="InterPro" id="IPR000477">
    <property type="entry name" value="RT_dom"/>
</dbReference>
<evidence type="ECO:0000256" key="9">
    <source>
        <dbReference type="ARBA" id="ARBA00022801"/>
    </source>
</evidence>
<reference evidence="14 15" key="1">
    <citation type="submission" date="2019-11" db="EMBL/GenBank/DDBJ databases">
        <title>Whole genome sequence of Oryza granulata.</title>
        <authorList>
            <person name="Li W."/>
        </authorList>
    </citation>
    <scope>NUCLEOTIDE SEQUENCE [LARGE SCALE GENOMIC DNA]</scope>
    <source>
        <strain evidence="15">cv. Menghai</strain>
        <tissue evidence="14">Leaf</tissue>
    </source>
</reference>
<evidence type="ECO:0000313" key="15">
    <source>
        <dbReference type="Proteomes" id="UP000479710"/>
    </source>
</evidence>
<evidence type="ECO:0000256" key="8">
    <source>
        <dbReference type="ARBA" id="ARBA00022759"/>
    </source>
</evidence>
<evidence type="ECO:0000256" key="6">
    <source>
        <dbReference type="ARBA" id="ARBA00022695"/>
    </source>
</evidence>
<name>A0A6G1DM89_9ORYZ</name>
<dbReference type="GO" id="GO:0005737">
    <property type="term" value="C:cytoplasm"/>
    <property type="evidence" value="ECO:0007669"/>
    <property type="project" value="UniProtKB-ARBA"/>
</dbReference>
<dbReference type="SMART" id="SM01084">
    <property type="entry name" value="CKS"/>
    <property type="match status" value="1"/>
</dbReference>
<gene>
    <name evidence="14" type="ORF">E2562_024615</name>
</gene>
<dbReference type="InterPro" id="IPR000789">
    <property type="entry name" value="Cyclin-dep_kinase_reg-sub"/>
</dbReference>
<sequence length="397" mass="45152">MGQIQYSEKYFDDTYEYRHVVLPPEVAKLLPKNRLLSENEWRAIGVQQSRGWVHYAIHRPEPHIMLFRRPLNFQQQQEAAAAAAAQMLPKALNAITVKDAFPIPVVDELLDELHGAKFFTKLDLRSGYHQVRMNPAEVNKTAFHTHDALYEFLVMPFGLCNAPATFQALMNDVLRAFLRRFVLVFFDDILIYSYTWADHLSHLRAVLMVLRQHRLFVKRSKCAFGVDSISYLGHIISEAGVAMDPAKVQVVLDWPQPRSACAVRGFLGLAGYYCKFSEHLHLAGLLLPLPVPTTVWADIGLDFVEALPRVGGKSVILTVVDRFSKYCHFIPLAHPYTAESVAQAFFADIVRLHGYPSQPIHVICPKRRKMEGLYLSSMKNKPNRKMEAPLCILLIST</sequence>
<evidence type="ECO:0000256" key="4">
    <source>
        <dbReference type="ARBA" id="ARBA00022670"/>
    </source>
</evidence>
<comment type="function">
    <text evidence="1 12">Binds to the catalytic subunit of the cyclin dependent kinases and is essential for their biological function.</text>
</comment>
<dbReference type="InterPro" id="IPR036397">
    <property type="entry name" value="RNaseH_sf"/>
</dbReference>
<dbReference type="Pfam" id="PF00078">
    <property type="entry name" value="RVT_1"/>
    <property type="match status" value="1"/>
</dbReference>
<evidence type="ECO:0000259" key="13">
    <source>
        <dbReference type="PROSITE" id="PS50878"/>
    </source>
</evidence>
<dbReference type="GO" id="GO:0003964">
    <property type="term" value="F:RNA-directed DNA polymerase activity"/>
    <property type="evidence" value="ECO:0007669"/>
    <property type="project" value="UniProtKB-KW"/>
</dbReference>
<dbReference type="AlphaFoldDB" id="A0A6G1DM89"/>
<dbReference type="SUPFAM" id="SSF55637">
    <property type="entry name" value="Cell cycle regulatory proteins"/>
    <property type="match status" value="1"/>
</dbReference>
<evidence type="ECO:0000256" key="11">
    <source>
        <dbReference type="ARBA" id="ARBA00023306"/>
    </source>
</evidence>
<dbReference type="InterPro" id="IPR043502">
    <property type="entry name" value="DNA/RNA_pol_sf"/>
</dbReference>
<dbReference type="GO" id="GO:0004519">
    <property type="term" value="F:endonuclease activity"/>
    <property type="evidence" value="ECO:0007669"/>
    <property type="project" value="UniProtKB-KW"/>
</dbReference>
<keyword evidence="15" id="KW-1185">Reference proteome</keyword>
<dbReference type="Gene3D" id="3.30.170.10">
    <property type="entry name" value="Cyclin-dependent kinase, regulatory subunit"/>
    <property type="match status" value="1"/>
</dbReference>
<accession>A0A6G1DM89</accession>
<dbReference type="PROSITE" id="PS00944">
    <property type="entry name" value="CKS_1"/>
    <property type="match status" value="1"/>
</dbReference>
<dbReference type="FunFam" id="3.10.10.10:FF:000007">
    <property type="entry name" value="Retrovirus-related Pol polyprotein from transposon 17.6-like Protein"/>
    <property type="match status" value="1"/>
</dbReference>
<dbReference type="GO" id="GO:0008233">
    <property type="term" value="F:peptidase activity"/>
    <property type="evidence" value="ECO:0007669"/>
    <property type="project" value="UniProtKB-KW"/>
</dbReference>
<dbReference type="PANTHER" id="PTHR37984">
    <property type="entry name" value="PROTEIN CBG26694"/>
    <property type="match status" value="1"/>
</dbReference>
<dbReference type="SUPFAM" id="SSF56672">
    <property type="entry name" value="DNA/RNA polymerases"/>
    <property type="match status" value="1"/>
</dbReference>
<keyword evidence="9" id="KW-0378">Hydrolase</keyword>
<keyword evidence="7" id="KW-0540">Nuclease</keyword>
<dbReference type="Pfam" id="PF01111">
    <property type="entry name" value="CKS"/>
    <property type="match status" value="1"/>
</dbReference>
<dbReference type="Proteomes" id="UP000479710">
    <property type="component" value="Unassembled WGS sequence"/>
</dbReference>
<keyword evidence="5" id="KW-0808">Transferase</keyword>
<dbReference type="InterPro" id="IPR036858">
    <property type="entry name" value="Cyclin-dep_kinase_reg-sub_sf"/>
</dbReference>
<keyword evidence="11 12" id="KW-0131">Cell cycle</keyword>
<evidence type="ECO:0000256" key="2">
    <source>
        <dbReference type="ARBA" id="ARBA00007782"/>
    </source>
</evidence>
<protein>
    <recommendedName>
        <fullName evidence="12">Cyclin-dependent kinases regulatory subunit</fullName>
    </recommendedName>
</protein>
<dbReference type="CDD" id="cd01647">
    <property type="entry name" value="RT_LTR"/>
    <property type="match status" value="1"/>
</dbReference>
<dbReference type="PROSITE" id="PS50878">
    <property type="entry name" value="RT_POL"/>
    <property type="match status" value="1"/>
</dbReference>
<dbReference type="Gene3D" id="3.10.10.10">
    <property type="entry name" value="HIV Type 1 Reverse Transcriptase, subunit A, domain 1"/>
    <property type="match status" value="1"/>
</dbReference>
<dbReference type="GO" id="GO:0003676">
    <property type="term" value="F:nucleic acid binding"/>
    <property type="evidence" value="ECO:0007669"/>
    <property type="project" value="InterPro"/>
</dbReference>
<dbReference type="GO" id="GO:0016538">
    <property type="term" value="F:cyclin-dependent protein serine/threonine kinase regulator activity"/>
    <property type="evidence" value="ECO:0007669"/>
    <property type="project" value="InterPro"/>
</dbReference>
<dbReference type="Gene3D" id="3.30.70.270">
    <property type="match status" value="2"/>
</dbReference>
<dbReference type="SUPFAM" id="SSF53098">
    <property type="entry name" value="Ribonuclease H-like"/>
    <property type="match status" value="1"/>
</dbReference>
<evidence type="ECO:0000256" key="10">
    <source>
        <dbReference type="ARBA" id="ARBA00022918"/>
    </source>
</evidence>
<dbReference type="InterPro" id="IPR050951">
    <property type="entry name" value="Retrovirus_Pol_polyprotein"/>
</dbReference>
<evidence type="ECO:0000256" key="5">
    <source>
        <dbReference type="ARBA" id="ARBA00022679"/>
    </source>
</evidence>
<keyword evidence="8" id="KW-0255">Endonuclease</keyword>
<comment type="similarity">
    <text evidence="2 12">Belongs to the CKS family.</text>
</comment>
<proteinExistence type="inferred from homology"/>
<dbReference type="OrthoDB" id="440676at2759"/>
<organism evidence="14 15">
    <name type="scientific">Oryza meyeriana var. granulata</name>
    <dbReference type="NCBI Taxonomy" id="110450"/>
    <lineage>
        <taxon>Eukaryota</taxon>
        <taxon>Viridiplantae</taxon>
        <taxon>Streptophyta</taxon>
        <taxon>Embryophyta</taxon>
        <taxon>Tracheophyta</taxon>
        <taxon>Spermatophyta</taxon>
        <taxon>Magnoliopsida</taxon>
        <taxon>Liliopsida</taxon>
        <taxon>Poales</taxon>
        <taxon>Poaceae</taxon>
        <taxon>BOP clade</taxon>
        <taxon>Oryzoideae</taxon>
        <taxon>Oryzeae</taxon>
        <taxon>Oryzinae</taxon>
        <taxon>Oryza</taxon>
        <taxon>Oryza meyeriana</taxon>
    </lineage>
</organism>
<dbReference type="GO" id="GO:0051301">
    <property type="term" value="P:cell division"/>
    <property type="evidence" value="ECO:0007669"/>
    <property type="project" value="UniProtKB-UniRule"/>
</dbReference>
<evidence type="ECO:0000256" key="7">
    <source>
        <dbReference type="ARBA" id="ARBA00022722"/>
    </source>
</evidence>
<dbReference type="InterPro" id="IPR043128">
    <property type="entry name" value="Rev_trsase/Diguanyl_cyclase"/>
</dbReference>
<dbReference type="EMBL" id="SPHZ02000006">
    <property type="protein sequence ID" value="KAF0913738.1"/>
    <property type="molecule type" value="Genomic_DNA"/>
</dbReference>
<dbReference type="Gene3D" id="3.30.420.10">
    <property type="entry name" value="Ribonuclease H-like superfamily/Ribonuclease H"/>
    <property type="match status" value="1"/>
</dbReference>
<dbReference type="PRINTS" id="PR00296">
    <property type="entry name" value="CYCLINKINASE"/>
</dbReference>
<keyword evidence="10" id="KW-0695">RNA-directed DNA polymerase</keyword>
<evidence type="ECO:0000256" key="3">
    <source>
        <dbReference type="ARBA" id="ARBA00022618"/>
    </source>
</evidence>
<dbReference type="PANTHER" id="PTHR37984:SF5">
    <property type="entry name" value="PROTEIN NYNRIN-LIKE"/>
    <property type="match status" value="1"/>
</dbReference>
<comment type="caution">
    <text evidence="14">The sequence shown here is derived from an EMBL/GenBank/DDBJ whole genome shotgun (WGS) entry which is preliminary data.</text>
</comment>
<evidence type="ECO:0000313" key="14">
    <source>
        <dbReference type="EMBL" id="KAF0913738.1"/>
    </source>
</evidence>
<keyword evidence="4" id="KW-0645">Protease</keyword>
<evidence type="ECO:0000256" key="12">
    <source>
        <dbReference type="RuleBase" id="RU311113"/>
    </source>
</evidence>
<dbReference type="FunFam" id="3.30.170.10:FF:000003">
    <property type="entry name" value="Cyclin-dependent kinases regulatory subunit"/>
    <property type="match status" value="1"/>
</dbReference>
<feature type="domain" description="Reverse transcriptase" evidence="13">
    <location>
        <begin position="1"/>
        <end position="236"/>
    </location>
</feature>
<keyword evidence="3 12" id="KW-0132">Cell division</keyword>